<proteinExistence type="predicted"/>
<keyword evidence="3" id="KW-1185">Reference proteome</keyword>
<gene>
    <name evidence="2" type="ORF">J3U88_29340</name>
</gene>
<name>A0A8J7QE98_9BACT</name>
<organism evidence="2 3">
    <name type="scientific">Acanthopleuribacter pedis</name>
    <dbReference type="NCBI Taxonomy" id="442870"/>
    <lineage>
        <taxon>Bacteria</taxon>
        <taxon>Pseudomonadati</taxon>
        <taxon>Acidobacteriota</taxon>
        <taxon>Holophagae</taxon>
        <taxon>Acanthopleuribacterales</taxon>
        <taxon>Acanthopleuribacteraceae</taxon>
        <taxon>Acanthopleuribacter</taxon>
    </lineage>
</organism>
<evidence type="ECO:0000259" key="1">
    <source>
        <dbReference type="Pfam" id="PF00884"/>
    </source>
</evidence>
<protein>
    <submittedName>
        <fullName evidence="2">STM4013/SEN3800 family hydrolase</fullName>
    </submittedName>
</protein>
<dbReference type="Pfam" id="PF00884">
    <property type="entry name" value="Sulfatase"/>
    <property type="match status" value="1"/>
</dbReference>
<dbReference type="InterPro" id="IPR000917">
    <property type="entry name" value="Sulfatase_N"/>
</dbReference>
<reference evidence="2" key="1">
    <citation type="submission" date="2021-03" db="EMBL/GenBank/DDBJ databases">
        <authorList>
            <person name="Wang G."/>
        </authorList>
    </citation>
    <scope>NUCLEOTIDE SEQUENCE</scope>
    <source>
        <strain evidence="2">KCTC 12899</strain>
    </source>
</reference>
<dbReference type="GO" id="GO:0016787">
    <property type="term" value="F:hydrolase activity"/>
    <property type="evidence" value="ECO:0007669"/>
    <property type="project" value="UniProtKB-KW"/>
</dbReference>
<dbReference type="EMBL" id="JAFREP010000040">
    <property type="protein sequence ID" value="MBO1322614.1"/>
    <property type="molecule type" value="Genomic_DNA"/>
</dbReference>
<feature type="domain" description="Sulfatase N-terminal" evidence="1">
    <location>
        <begin position="13"/>
        <end position="252"/>
    </location>
</feature>
<comment type="caution">
    <text evidence="2">The sequence shown here is derived from an EMBL/GenBank/DDBJ whole genome shotgun (WGS) entry which is preliminary data.</text>
</comment>
<dbReference type="InterPro" id="IPR017850">
    <property type="entry name" value="Alkaline_phosphatase_core_sf"/>
</dbReference>
<sequence>MPDMNRILATHDLVWLTLDTLRYDVAVAEMDAGRTPTLARLFPQGWQKCHTPGSFTYAAHAAFFVGFLPTPADNPKQPRFFAMDFHGATTKNRDTAVFEAPDLITGLRAAGRRTFCIGGVGFFNQATPLGQVFPSLFDEAYWEPAFGVTDPRSSEHQFAKAIQCIETTAPNQPYLMFINVSALHQPNCFYLKGAEEDSLASHAAALRYVDQSLASFVAFLLNRPRPVFFLICSDHGTSYGEGGFVGHRAAHECIWTVPLAYRSSTEMTP</sequence>
<evidence type="ECO:0000313" key="3">
    <source>
        <dbReference type="Proteomes" id="UP000664417"/>
    </source>
</evidence>
<dbReference type="AlphaFoldDB" id="A0A8J7QE98"/>
<dbReference type="RefSeq" id="WP_207862587.1">
    <property type="nucleotide sequence ID" value="NZ_JAFREP010000040.1"/>
</dbReference>
<evidence type="ECO:0000313" key="2">
    <source>
        <dbReference type="EMBL" id="MBO1322614.1"/>
    </source>
</evidence>
<keyword evidence="2" id="KW-0378">Hydrolase</keyword>
<dbReference type="NCBIfam" id="NF038075">
    <property type="entry name" value="fam_STM4013"/>
    <property type="match status" value="1"/>
</dbReference>
<dbReference type="SUPFAM" id="SSF53649">
    <property type="entry name" value="Alkaline phosphatase-like"/>
    <property type="match status" value="1"/>
</dbReference>
<dbReference type="Gene3D" id="3.40.720.10">
    <property type="entry name" value="Alkaline Phosphatase, subunit A"/>
    <property type="match status" value="1"/>
</dbReference>
<accession>A0A8J7QE98</accession>
<dbReference type="Proteomes" id="UP000664417">
    <property type="component" value="Unassembled WGS sequence"/>
</dbReference>
<dbReference type="InterPro" id="IPR047838">
    <property type="entry name" value="STM4013-like"/>
</dbReference>